<name>A0A1A8ET82_9TELE</name>
<feature type="compositionally biased region" description="Polar residues" evidence="6">
    <location>
        <begin position="63"/>
        <end position="72"/>
    </location>
</feature>
<evidence type="ECO:0000256" key="2">
    <source>
        <dbReference type="ARBA" id="ARBA00022723"/>
    </source>
</evidence>
<feature type="compositionally biased region" description="Basic and acidic residues" evidence="6">
    <location>
        <begin position="1"/>
        <end position="11"/>
    </location>
</feature>
<evidence type="ECO:0000256" key="3">
    <source>
        <dbReference type="ARBA" id="ARBA00022771"/>
    </source>
</evidence>
<feature type="compositionally biased region" description="Basic and acidic residues" evidence="6">
    <location>
        <begin position="571"/>
        <end position="626"/>
    </location>
</feature>
<reference evidence="8" key="2">
    <citation type="submission" date="2016-06" db="EMBL/GenBank/DDBJ databases">
        <title>The genome of a short-lived fish provides insights into sex chromosome evolution and the genetic control of aging.</title>
        <authorList>
            <person name="Reichwald K."/>
            <person name="Felder M."/>
            <person name="Petzold A."/>
            <person name="Koch P."/>
            <person name="Groth M."/>
            <person name="Platzer M."/>
        </authorList>
    </citation>
    <scope>NUCLEOTIDE SEQUENCE</scope>
    <source>
        <tissue evidence="8">Brain</tissue>
    </source>
</reference>
<accession>A0A1A8ET82</accession>
<feature type="compositionally biased region" description="Basic residues" evidence="6">
    <location>
        <begin position="13"/>
        <end position="30"/>
    </location>
</feature>
<evidence type="ECO:0000256" key="1">
    <source>
        <dbReference type="ARBA" id="ARBA00004123"/>
    </source>
</evidence>
<evidence type="ECO:0000256" key="5">
    <source>
        <dbReference type="ARBA" id="ARBA00023242"/>
    </source>
</evidence>
<feature type="compositionally biased region" description="Basic and acidic residues" evidence="6">
    <location>
        <begin position="1613"/>
        <end position="1628"/>
    </location>
</feature>
<feature type="compositionally biased region" description="Basic and acidic residues" evidence="6">
    <location>
        <begin position="151"/>
        <end position="160"/>
    </location>
</feature>
<feature type="region of interest" description="Disordered" evidence="6">
    <location>
        <begin position="1"/>
        <end position="107"/>
    </location>
</feature>
<keyword evidence="4" id="KW-0862">Zinc</keyword>
<feature type="compositionally biased region" description="Polar residues" evidence="6">
    <location>
        <begin position="531"/>
        <end position="545"/>
    </location>
</feature>
<feature type="compositionally biased region" description="Low complexity" evidence="6">
    <location>
        <begin position="1408"/>
        <end position="1423"/>
    </location>
</feature>
<sequence>PHRQYRTEGQKGKYGKGPRSPHRAIYRMRSRSASPERQSSPRRTYRKLQHPETLKPRNYKRPSPTSCKQQLSSRRDEEKYLQPKKSDEDSASFKDGKEEDGCSGVKLKNPAKVKKNLIVTKAKRNALKSHTTVRTATVRKKKRVKTANSAEAEKSMKVELSRSQSLISETAEETAVPSEPTSSINQPDGSRTSITDNITEPLHVRQDLRHEPREEIMYRVLMKWSNSHVPEFNFLENRLLCVELSEVNMDLIWRVIKEVATMSCFLNFLPLANRICIEMVESSGVQKVLDEIDKKGDLSTLKTWAKVRHVESLNGLKQRLRDTMERQKGGWVSVSTFNRQSTVMLTGLPEGNYRHEDVAKLVWQHFPNKNLQTLFYNILVLPLQRRAFVYFDNRSACTSFIHNSLKNPVSVKDYKLSIHLVEQCMAPRFSEEAMYTTMMKWSNAHVPELGSLSERLLCLELYETSVELITTLMKKVTDIAPIVSFLPLANRLCIEMSEPSAPKEQTASATQTPQTSGQKTAVMGGNEKTEQTAVKTLSAPSTSGLEKQPDAPGKGQESEVVLRDTIGASGRRNETAPELKEPAVKAEPEEVKVQSKEVKETKSAELVKREAPENVEVKAASREQQHKTGNSDLVEAGRNPTSKAVKVSAVAPEKTPSAQTESKQQSAAAGSQKQMNPTTSSAPDLHLTPGEKLKEFQALEKLGHASLKYQTIFSDRASSIRICLAITNLSTFNNGCYTEADIIKLLQKYEIQCEEDKLFVLPHIHMAFVLFPDVSKVWTLFKVSEHVKAKSVVLKGSKLSVFAFCLPCKNFLSFYEFLKRLATVKKQKEPRDKTRIVYIWNISQSEAAYLRQALRKIGGVKNYQPMLNKVLVEFLTSLDADRFGMWCSFLKPCFSYSVFRMGLPCTNNPKVLPSLSLLALSDTDVTVAGALPPTSPMGIPKGTGTTFWATMTTSPYLYPTGLPLFNIPAFRAVTPRSQMQLLKPVSLHRLKVVMLTGVPPNTYTQEDFAMLLWKHFPAENLDSPDNNVMFLPLQRRAFVYFSRWEACFSFLESYTRNPFYIRNCKLCVHYVLDNIFLDTNEETLYRVLMKWSNNYVSDEKSLEERLLCVEVSGRGIPFVRTVMKRVASIATFVGFLPLANRIYIEMAESSGVTKVVETMSASISSEQCETWKQVGHVESLKSRKLRLQDSKRIAANLELSNVGVCSDSTADNEAPKTGCDPELGSLVLDLAAAAGLSSTAMEEERRETEVPVCSVIDPTTDLGTAEEKKEESATNSSPSPTSLAQPHLPPIDSSSFRALKEVIHLYKLRRNKQVREDTKDVCSSEVCDKTDLNFENLFTIDEINEDKVDKNVSPSSKPTSRDSEEASKPTSSSPSSTDASPSSTEIQKRPLEPNKSQTNPSSSANKTSPFVPSSKSVEPSVSPGLKARPIRAKTPKRASQALPTGRVTRSSAAAVKTSAETPRSHQKEGEPSGGAMAEASAESSTETSETRPPSPRDKLETVLEDVKTRKEKDEGRSTEVAEKSEEDDLVMSSPDEQMKKESNEETQKPRSEGDQVSQSECLHVSEVNEDKTCSEIKNAQDESATAQQEEGSPPKPDQAMEENQNVPVNQHESQTEDGDKVKDKKTNEGSKMVSEDLFQEESVPKMSTRRSSRGTKGLKTSPAKVTIMTRSTRGRRTMTAEESEDGEKNGKEKETPTRPGRTLGRNEQQLNNEDTPEVEDITPANKTNTDGDTDGPKTLLEVSGEPEEESNKAANPRKRGRPRKTTTVASPVLNKKIVELVEPEAKRSRSQSPRVSADFKLPPFSHDKPLGMEFVSRKWGYFCNLCSVSYMSEGATEDQHCRSQTHAENLQRYRQALERKSRISTRKSF</sequence>
<comment type="subcellular location">
    <subcellularLocation>
        <location evidence="1">Nucleus</location>
    </subcellularLocation>
</comment>
<feature type="compositionally biased region" description="Low complexity" evidence="6">
    <location>
        <begin position="1473"/>
        <end position="1491"/>
    </location>
</feature>
<dbReference type="GO" id="GO:0005634">
    <property type="term" value="C:nucleus"/>
    <property type="evidence" value="ECO:0007669"/>
    <property type="project" value="UniProtKB-SubCell"/>
</dbReference>
<dbReference type="InterPro" id="IPR000690">
    <property type="entry name" value="Matrin/U1-C_Znf_C2H2"/>
</dbReference>
<feature type="compositionally biased region" description="Low complexity" evidence="6">
    <location>
        <begin position="662"/>
        <end position="674"/>
    </location>
</feature>
<evidence type="ECO:0000313" key="8">
    <source>
        <dbReference type="EMBL" id="SBQ50350.1"/>
    </source>
</evidence>
<keyword evidence="5" id="KW-0539">Nucleus</keyword>
<feature type="compositionally biased region" description="Polar residues" evidence="6">
    <location>
        <begin position="1394"/>
        <end position="1407"/>
    </location>
</feature>
<dbReference type="GO" id="GO:0008270">
    <property type="term" value="F:zinc ion binding"/>
    <property type="evidence" value="ECO:0007669"/>
    <property type="project" value="UniProtKB-KW"/>
</dbReference>
<dbReference type="EMBL" id="HAEB01003823">
    <property type="protein sequence ID" value="SBQ50350.1"/>
    <property type="molecule type" value="Transcribed_RNA"/>
</dbReference>
<dbReference type="SMART" id="SM00451">
    <property type="entry name" value="ZnF_U1"/>
    <property type="match status" value="1"/>
</dbReference>
<feature type="compositionally biased region" description="Low complexity" evidence="6">
    <location>
        <begin position="1368"/>
        <end position="1385"/>
    </location>
</feature>
<keyword evidence="3" id="KW-0863">Zinc-finger</keyword>
<feature type="compositionally biased region" description="Basic and acidic residues" evidence="6">
    <location>
        <begin position="1566"/>
        <end position="1580"/>
    </location>
</feature>
<feature type="region of interest" description="Disordered" evidence="6">
    <location>
        <begin position="127"/>
        <end position="200"/>
    </location>
</feature>
<organism evidence="8">
    <name type="scientific">Nothobranchius korthausae</name>
    <dbReference type="NCBI Taxonomy" id="1143690"/>
    <lineage>
        <taxon>Eukaryota</taxon>
        <taxon>Metazoa</taxon>
        <taxon>Chordata</taxon>
        <taxon>Craniata</taxon>
        <taxon>Vertebrata</taxon>
        <taxon>Euteleostomi</taxon>
        <taxon>Actinopterygii</taxon>
        <taxon>Neopterygii</taxon>
        <taxon>Teleostei</taxon>
        <taxon>Neoteleostei</taxon>
        <taxon>Acanthomorphata</taxon>
        <taxon>Ovalentaria</taxon>
        <taxon>Atherinomorphae</taxon>
        <taxon>Cyprinodontiformes</taxon>
        <taxon>Nothobranchiidae</taxon>
        <taxon>Nothobranchius</taxon>
    </lineage>
</organism>
<feature type="compositionally biased region" description="Basic and acidic residues" evidence="6">
    <location>
        <begin position="1536"/>
        <end position="1553"/>
    </location>
</feature>
<reference evidence="8" key="1">
    <citation type="submission" date="2016-05" db="EMBL/GenBank/DDBJ databases">
        <authorList>
            <person name="Lavstsen T."/>
            <person name="Jespersen J.S."/>
        </authorList>
    </citation>
    <scope>NUCLEOTIDE SEQUENCE</scope>
    <source>
        <tissue evidence="8">Brain</tissue>
    </source>
</reference>
<feature type="compositionally biased region" description="Polar residues" evidence="6">
    <location>
        <begin position="1601"/>
        <end position="1612"/>
    </location>
</feature>
<feature type="compositionally biased region" description="Polar residues" evidence="6">
    <location>
        <begin position="1581"/>
        <end position="1590"/>
    </location>
</feature>
<feature type="compositionally biased region" description="Basic and acidic residues" evidence="6">
    <location>
        <begin position="1494"/>
        <end position="1523"/>
    </location>
</feature>
<feature type="domain" description="Matrin-type" evidence="7">
    <location>
        <begin position="1821"/>
        <end position="1852"/>
    </location>
</feature>
<feature type="compositionally biased region" description="Polar residues" evidence="6">
    <location>
        <begin position="1273"/>
        <end position="1284"/>
    </location>
</feature>
<dbReference type="PROSITE" id="PS50171">
    <property type="entry name" value="ZF_MATRIN"/>
    <property type="match status" value="1"/>
</dbReference>
<feature type="region of interest" description="Disordered" evidence="6">
    <location>
        <begin position="1348"/>
        <end position="1771"/>
    </location>
</feature>
<keyword evidence="2" id="KW-0479">Metal-binding</keyword>
<feature type="non-terminal residue" evidence="8">
    <location>
        <position position="1"/>
    </location>
</feature>
<evidence type="ECO:0000256" key="4">
    <source>
        <dbReference type="ARBA" id="ARBA00022833"/>
    </source>
</evidence>
<proteinExistence type="predicted"/>
<feature type="compositionally biased region" description="Low complexity" evidence="6">
    <location>
        <begin position="505"/>
        <end position="518"/>
    </location>
</feature>
<gene>
    <name evidence="8" type="primary">Nfu_g_1_009609</name>
</gene>
<evidence type="ECO:0000259" key="7">
    <source>
        <dbReference type="PROSITE" id="PS50171"/>
    </source>
</evidence>
<evidence type="ECO:0000256" key="6">
    <source>
        <dbReference type="SAM" id="MobiDB-lite"/>
    </source>
</evidence>
<dbReference type="GO" id="GO:0003676">
    <property type="term" value="F:nucleic acid binding"/>
    <property type="evidence" value="ECO:0007669"/>
    <property type="project" value="InterPro"/>
</dbReference>
<feature type="compositionally biased region" description="Basic residues" evidence="6">
    <location>
        <begin position="1755"/>
        <end position="1764"/>
    </location>
</feature>
<feature type="region of interest" description="Disordered" evidence="6">
    <location>
        <begin position="500"/>
        <end position="687"/>
    </location>
</feature>
<dbReference type="InterPro" id="IPR012677">
    <property type="entry name" value="Nucleotide-bd_a/b_plait_sf"/>
</dbReference>
<protein>
    <recommendedName>
        <fullName evidence="7">Matrin-type domain-containing protein</fullName>
    </recommendedName>
</protein>
<dbReference type="InterPro" id="IPR003604">
    <property type="entry name" value="Matrin/U1-like-C_Znf_C2H2"/>
</dbReference>
<feature type="compositionally biased region" description="Basic and acidic residues" evidence="6">
    <location>
        <begin position="73"/>
        <end position="100"/>
    </location>
</feature>
<feature type="region of interest" description="Disordered" evidence="6">
    <location>
        <begin position="1238"/>
        <end position="1292"/>
    </location>
</feature>
<feature type="compositionally biased region" description="Basic and acidic residues" evidence="6">
    <location>
        <begin position="1686"/>
        <end position="1696"/>
    </location>
</feature>
<feature type="compositionally biased region" description="Polar residues" evidence="6">
    <location>
        <begin position="31"/>
        <end position="42"/>
    </location>
</feature>
<feature type="compositionally biased region" description="Polar residues" evidence="6">
    <location>
        <begin position="179"/>
        <end position="198"/>
    </location>
</feature>
<dbReference type="Gene3D" id="3.30.70.330">
    <property type="match status" value="2"/>
</dbReference>